<sequence length="123" mass="13387">MAALPVSTELPAEIAEFLESSPKKPVYVVVYSSVTGGSFWCGDCRRAEAFVNAKFANAAPETVKVVHAGQRDEWRAKDNAWRQKPFSVTAIPTIIKATGKGNLERLVEADVYDQAKLDAFVAA</sequence>
<evidence type="ECO:0000259" key="2">
    <source>
        <dbReference type="Pfam" id="PF06110"/>
    </source>
</evidence>
<dbReference type="PANTHER" id="PTHR12452">
    <property type="entry name" value="42-9-9 PROTEIN-RELATED"/>
    <property type="match status" value="1"/>
</dbReference>
<dbReference type="InterPro" id="IPR010357">
    <property type="entry name" value="TXNDC17_dom"/>
</dbReference>
<feature type="non-terminal residue" evidence="3">
    <location>
        <position position="123"/>
    </location>
</feature>
<dbReference type="OrthoDB" id="78947at2759"/>
<comment type="caution">
    <text evidence="3">The sequence shown here is derived from an EMBL/GenBank/DDBJ whole genome shotgun (WGS) entry which is preliminary data.</text>
</comment>
<dbReference type="GO" id="GO:0047134">
    <property type="term" value="F:protein-disulfide reductase [NAD(P)H] activity"/>
    <property type="evidence" value="ECO:0007669"/>
    <property type="project" value="InterPro"/>
</dbReference>
<dbReference type="OMA" id="WRTKENP"/>
<dbReference type="GO" id="GO:0005829">
    <property type="term" value="C:cytosol"/>
    <property type="evidence" value="ECO:0007669"/>
    <property type="project" value="TreeGrafter"/>
</dbReference>
<name>A0A3E2GTY3_SCYLI</name>
<protein>
    <recommendedName>
        <fullName evidence="2">Thioredoxin domain-containing protein</fullName>
    </recommendedName>
</protein>
<dbReference type="InterPro" id="IPR036249">
    <property type="entry name" value="Thioredoxin-like_sf"/>
</dbReference>
<evidence type="ECO:0000313" key="4">
    <source>
        <dbReference type="Proteomes" id="UP000258309"/>
    </source>
</evidence>
<feature type="domain" description="Thioredoxin" evidence="2">
    <location>
        <begin position="20"/>
        <end position="118"/>
    </location>
</feature>
<organism evidence="3 4">
    <name type="scientific">Scytalidium lignicola</name>
    <name type="common">Hyphomycete</name>
    <dbReference type="NCBI Taxonomy" id="5539"/>
    <lineage>
        <taxon>Eukaryota</taxon>
        <taxon>Fungi</taxon>
        <taxon>Dikarya</taxon>
        <taxon>Ascomycota</taxon>
        <taxon>Pezizomycotina</taxon>
        <taxon>Leotiomycetes</taxon>
        <taxon>Leotiomycetes incertae sedis</taxon>
        <taxon>Scytalidium</taxon>
    </lineage>
</organism>
<accession>A0A3E2GTY3</accession>
<reference evidence="3 4" key="1">
    <citation type="submission" date="2018-05" db="EMBL/GenBank/DDBJ databases">
        <title>Draft genome sequence of Scytalidium lignicola DSM 105466, a ubiquitous saprotrophic fungus.</title>
        <authorList>
            <person name="Buettner E."/>
            <person name="Gebauer A.M."/>
            <person name="Hofrichter M."/>
            <person name="Liers C."/>
            <person name="Kellner H."/>
        </authorList>
    </citation>
    <scope>NUCLEOTIDE SEQUENCE [LARGE SCALE GENOMIC DNA]</scope>
    <source>
        <strain evidence="3 4">DSM 105466</strain>
    </source>
</reference>
<evidence type="ECO:0000313" key="3">
    <source>
        <dbReference type="EMBL" id="RFU24550.1"/>
    </source>
</evidence>
<evidence type="ECO:0000256" key="1">
    <source>
        <dbReference type="ARBA" id="ARBA00008987"/>
    </source>
</evidence>
<dbReference type="AlphaFoldDB" id="A0A3E2GTY3"/>
<dbReference type="Proteomes" id="UP000258309">
    <property type="component" value="Unassembled WGS sequence"/>
</dbReference>
<keyword evidence="4" id="KW-1185">Reference proteome</keyword>
<comment type="similarity">
    <text evidence="1">Belongs to the thioredoxin family.</text>
</comment>
<dbReference type="EMBL" id="NCSJ02000432">
    <property type="protein sequence ID" value="RFU24550.1"/>
    <property type="molecule type" value="Genomic_DNA"/>
</dbReference>
<dbReference type="Pfam" id="PF06110">
    <property type="entry name" value="TXD17-like_Trx"/>
    <property type="match status" value="1"/>
</dbReference>
<proteinExistence type="inferred from homology"/>
<dbReference type="PANTHER" id="PTHR12452:SF0">
    <property type="entry name" value="THIOREDOXIN DOMAIN-CONTAINING PROTEIN 17"/>
    <property type="match status" value="1"/>
</dbReference>
<dbReference type="Gene3D" id="3.40.30.10">
    <property type="entry name" value="Glutaredoxin"/>
    <property type="match status" value="1"/>
</dbReference>
<dbReference type="InterPro" id="IPR045108">
    <property type="entry name" value="TXNDC17-like"/>
</dbReference>
<feature type="non-terminal residue" evidence="3">
    <location>
        <position position="1"/>
    </location>
</feature>
<gene>
    <name evidence="3" type="ORF">B7463_g11782</name>
</gene>
<dbReference type="SUPFAM" id="SSF52833">
    <property type="entry name" value="Thioredoxin-like"/>
    <property type="match status" value="1"/>
</dbReference>